<dbReference type="AlphaFoldDB" id="A0AB34FRF7"/>
<protein>
    <submittedName>
        <fullName evidence="2">Histone H2A</fullName>
    </submittedName>
</protein>
<sequence>MRYMTIGAKILEKHVQAKAKKVSTTTGNRVSLFESLRADWTSTTQIQTDHADFRDLADPTTAETAYMQLFIAALRYFPFLSQDAPLQDSGGASIVAEVKRDYLVLLCRIAKRVGFSNEKIEELCAGNGADPRWELPETEKPCFWRGGKPSYSAFRELWRTSFLPGMLRLEQSTPQPENLPVLYFQCDILKAFFGGWPDEGVAVNVLPSSVTGGKRKNSVSFQPEHTFAIDHYETRTTDTFAIDQEVPMLDLDVPDVHEELSAPGFSAAFDSSEHAIHDFIRQQQAQLNWRPVPERGAESDQAQRSSQPDATRPQTPKRNPNRVKTPNGNRSQQEGDETAQNTEAAGSSSRELTDESNRSQSQPRRWAAIQ</sequence>
<dbReference type="InterPro" id="IPR022198">
    <property type="entry name" value="DUF3723"/>
</dbReference>
<evidence type="ECO:0000313" key="2">
    <source>
        <dbReference type="EMBL" id="KAJ6440927.1"/>
    </source>
</evidence>
<evidence type="ECO:0000313" key="3">
    <source>
        <dbReference type="Proteomes" id="UP001163105"/>
    </source>
</evidence>
<proteinExistence type="predicted"/>
<organism evidence="2 3">
    <name type="scientific">Purpureocillium lavendulum</name>
    <dbReference type="NCBI Taxonomy" id="1247861"/>
    <lineage>
        <taxon>Eukaryota</taxon>
        <taxon>Fungi</taxon>
        <taxon>Dikarya</taxon>
        <taxon>Ascomycota</taxon>
        <taxon>Pezizomycotina</taxon>
        <taxon>Sordariomycetes</taxon>
        <taxon>Hypocreomycetidae</taxon>
        <taxon>Hypocreales</taxon>
        <taxon>Ophiocordycipitaceae</taxon>
        <taxon>Purpureocillium</taxon>
    </lineage>
</organism>
<dbReference type="Pfam" id="PF12520">
    <property type="entry name" value="DUF3723"/>
    <property type="match status" value="1"/>
</dbReference>
<name>A0AB34FRF7_9HYPO</name>
<comment type="caution">
    <text evidence="2">The sequence shown here is derived from an EMBL/GenBank/DDBJ whole genome shotgun (WGS) entry which is preliminary data.</text>
</comment>
<gene>
    <name evidence="2" type="ORF">O9K51_06719</name>
</gene>
<evidence type="ECO:0000256" key="1">
    <source>
        <dbReference type="SAM" id="MobiDB-lite"/>
    </source>
</evidence>
<accession>A0AB34FRF7</accession>
<dbReference type="Proteomes" id="UP001163105">
    <property type="component" value="Unassembled WGS sequence"/>
</dbReference>
<feature type="region of interest" description="Disordered" evidence="1">
    <location>
        <begin position="293"/>
        <end position="370"/>
    </location>
</feature>
<dbReference type="EMBL" id="JAQHRD010000005">
    <property type="protein sequence ID" value="KAJ6440927.1"/>
    <property type="molecule type" value="Genomic_DNA"/>
</dbReference>
<keyword evidence="3" id="KW-1185">Reference proteome</keyword>
<feature type="compositionally biased region" description="Polar residues" evidence="1">
    <location>
        <begin position="300"/>
        <end position="350"/>
    </location>
</feature>
<reference evidence="2" key="1">
    <citation type="submission" date="2023-01" db="EMBL/GenBank/DDBJ databases">
        <title>The growth and conidiation of Purpureocillium lavendulum are regulated by nitrogen source and histone H3K14 acetylation.</title>
        <authorList>
            <person name="Tang P."/>
            <person name="Han J."/>
            <person name="Zhang C."/>
            <person name="Tang P."/>
            <person name="Qi F."/>
            <person name="Zhang K."/>
            <person name="Liang L."/>
        </authorList>
    </citation>
    <scope>NUCLEOTIDE SEQUENCE</scope>
    <source>
        <strain evidence="2">YMF1.00683</strain>
    </source>
</reference>